<dbReference type="GO" id="GO:0030598">
    <property type="term" value="F:rRNA N-glycosylase activity"/>
    <property type="evidence" value="ECO:0007669"/>
    <property type="project" value="InterPro"/>
</dbReference>
<dbReference type="KEGG" id="ssab:SSABA_v1c09020"/>
<dbReference type="EMBL" id="CP006934">
    <property type="protein sequence ID" value="AHI54301.1"/>
    <property type="molecule type" value="Genomic_DNA"/>
</dbReference>
<organism evidence="1 2">
    <name type="scientific">Spiroplasma sabaudiense Ar-1343</name>
    <dbReference type="NCBI Taxonomy" id="1276257"/>
    <lineage>
        <taxon>Bacteria</taxon>
        <taxon>Bacillati</taxon>
        <taxon>Mycoplasmatota</taxon>
        <taxon>Mollicutes</taxon>
        <taxon>Entomoplasmatales</taxon>
        <taxon>Spiroplasmataceae</taxon>
        <taxon>Spiroplasma</taxon>
    </lineage>
</organism>
<dbReference type="InterPro" id="IPR036041">
    <property type="entry name" value="Ribosome-inact_prot_sf"/>
</dbReference>
<evidence type="ECO:0000313" key="1">
    <source>
        <dbReference type="EMBL" id="AHI54301.1"/>
    </source>
</evidence>
<dbReference type="HOGENOM" id="CLU_1049333_0_0_14"/>
<dbReference type="AlphaFoldDB" id="W6ABD3"/>
<accession>W6ABD3</accession>
<dbReference type="InterPro" id="IPR001574">
    <property type="entry name" value="Ribosome_inactivat_prot"/>
</dbReference>
<dbReference type="RefSeq" id="WP_025251437.1">
    <property type="nucleotide sequence ID" value="NZ_CP006934.1"/>
</dbReference>
<dbReference type="OrthoDB" id="391229at2"/>
<dbReference type="Proteomes" id="UP000019265">
    <property type="component" value="Chromosome"/>
</dbReference>
<proteinExistence type="predicted"/>
<protein>
    <submittedName>
        <fullName evidence="1">Uncharacterized protein</fullName>
    </submittedName>
</protein>
<dbReference type="InterPro" id="IPR016138">
    <property type="entry name" value="Ribosome_inactivat_prot_sub1"/>
</dbReference>
<sequence length="265" mass="29709">MKILISLLSIFTVGHSAISALTQPVATNQIEKQNRVVTELQINFDDDEPVDCQIVSNVLRLRDNEITRTTGVQNSIGQEIDLLTGFASNRVEFINLTGRMANGQSYRLIMNPDTLYIDGIVAPIPTGGGDRYYYFNDSVITSIPNTTAIGFGFPGNYNNLIGSQQLIISRNSLENAFYEIIKFNGVSNDRVKKALVQIIFATSEAMRFFNFAYLTRLIWIEGGYINWQTQIRPDATRWGDISDAFLDGYEDEAKEKIAVLKAPRS</sequence>
<dbReference type="Gene3D" id="3.40.420.10">
    <property type="entry name" value="Ricin (A subunit), domain 1"/>
    <property type="match status" value="1"/>
</dbReference>
<reference evidence="1 2" key="1">
    <citation type="journal article" date="2014" name="Genome Biol. Evol.">
        <title>Molecular evolution of the substrate utilization strategies and putative virulence factors in mosquito-associated Spiroplasma species.</title>
        <authorList>
            <person name="Chang T.H."/>
            <person name="Lo W.S."/>
            <person name="Ku C."/>
            <person name="Chen L.L."/>
            <person name="Kuo C.H."/>
        </authorList>
    </citation>
    <scope>NUCLEOTIDE SEQUENCE [LARGE SCALE GENOMIC DNA]</scope>
    <source>
        <strain evidence="1">Ar-1343</strain>
    </source>
</reference>
<gene>
    <name evidence="1" type="ORF">SSABA_v1c09020</name>
</gene>
<keyword evidence="2" id="KW-1185">Reference proteome</keyword>
<dbReference type="SUPFAM" id="SSF56371">
    <property type="entry name" value="Ribosome inactivating proteins (RIP)"/>
    <property type="match status" value="1"/>
</dbReference>
<name>W6ABD3_9MOLU</name>
<dbReference type="PATRIC" id="fig|1276257.3.peg.918"/>
<dbReference type="GO" id="GO:0017148">
    <property type="term" value="P:negative regulation of translation"/>
    <property type="evidence" value="ECO:0007669"/>
    <property type="project" value="InterPro"/>
</dbReference>
<dbReference type="Pfam" id="PF00161">
    <property type="entry name" value="RIP"/>
    <property type="match status" value="1"/>
</dbReference>
<evidence type="ECO:0000313" key="2">
    <source>
        <dbReference type="Proteomes" id="UP000019265"/>
    </source>
</evidence>